<evidence type="ECO:0000256" key="6">
    <source>
        <dbReference type="ARBA" id="ARBA00023180"/>
    </source>
</evidence>
<dbReference type="GO" id="GO:0022857">
    <property type="term" value="F:transmembrane transporter activity"/>
    <property type="evidence" value="ECO:0007669"/>
    <property type="project" value="InterPro"/>
</dbReference>
<evidence type="ECO:0000256" key="4">
    <source>
        <dbReference type="ARBA" id="ARBA00022989"/>
    </source>
</evidence>
<feature type="transmembrane region" description="Helical" evidence="7">
    <location>
        <begin position="206"/>
        <end position="227"/>
    </location>
</feature>
<evidence type="ECO:0000313" key="10">
    <source>
        <dbReference type="Proteomes" id="UP000722485"/>
    </source>
</evidence>
<dbReference type="GO" id="GO:0016020">
    <property type="term" value="C:membrane"/>
    <property type="evidence" value="ECO:0007669"/>
    <property type="project" value="UniProtKB-SubCell"/>
</dbReference>
<evidence type="ECO:0000256" key="7">
    <source>
        <dbReference type="SAM" id="Phobius"/>
    </source>
</evidence>
<comment type="subcellular location">
    <subcellularLocation>
        <location evidence="1">Membrane</location>
        <topology evidence="1">Multi-pass membrane protein</topology>
    </subcellularLocation>
</comment>
<dbReference type="PANTHER" id="PTHR43791:SF32">
    <property type="entry name" value="MAJOR FACILITATOR SUPERFAMILY (MFS) PROFILE DOMAIN-CONTAINING PROTEIN"/>
    <property type="match status" value="1"/>
</dbReference>
<organism evidence="9 10">
    <name type="scientific">Cylindrodendrum hubeiense</name>
    <dbReference type="NCBI Taxonomy" id="595255"/>
    <lineage>
        <taxon>Eukaryota</taxon>
        <taxon>Fungi</taxon>
        <taxon>Dikarya</taxon>
        <taxon>Ascomycota</taxon>
        <taxon>Pezizomycotina</taxon>
        <taxon>Sordariomycetes</taxon>
        <taxon>Hypocreomycetidae</taxon>
        <taxon>Hypocreales</taxon>
        <taxon>Nectriaceae</taxon>
        <taxon>Cylindrodendrum</taxon>
    </lineage>
</organism>
<gene>
    <name evidence="9" type="ORF">G7Z17_g4976</name>
</gene>
<dbReference type="SUPFAM" id="SSF103473">
    <property type="entry name" value="MFS general substrate transporter"/>
    <property type="match status" value="1"/>
</dbReference>
<comment type="caution">
    <text evidence="9">The sequence shown here is derived from an EMBL/GenBank/DDBJ whole genome shotgun (WGS) entry which is preliminary data.</text>
</comment>
<dbReference type="InterPro" id="IPR011701">
    <property type="entry name" value="MFS"/>
</dbReference>
<dbReference type="InterPro" id="IPR036259">
    <property type="entry name" value="MFS_trans_sf"/>
</dbReference>
<sequence>MDKQYEGVEVATDSQNTESINEIDNIDVEWTPEEEKALVRKLDRTIMPLLILGFFALQLDRGNIGNALTDFFFRDVGINQAQFNVGQQLLSLGIVLLEIPSNIILYRVGPSLWIGCQIVAWGFVATFQAFQKGLASFLVTRLLLGLCEAGFIPAGFYTITRWYKNDEISKRFSWYFIGNMTASGCSGLLAYAILHMRGVAGLAGWQWMFLIEGMFTVVVGVLFLSLFPQNTANPVSLLGVRLFNEREAKILTKRILLNDPSKRDVKVHISRQEMKNVFTNWKLLPHIILTIACIAPAGTMGSYAPTLVSSFGYERLKSNALVSIGYWILMLVNIAWGTIADKIRLRGPMVTFGLVIFWCFTLGNRLLVHSSDGKRRLAILICALSFAQNWHPVNSSWVALNAGTPGERSISMAIMIMSANTGGIIGSQIFQAKDGPLYPVGWSVILGLVTLGVICSFLANLQYFIMNGRKFTRKGLKYFP</sequence>
<keyword evidence="2" id="KW-0813">Transport</keyword>
<feature type="transmembrane region" description="Helical" evidence="7">
    <location>
        <begin position="320"/>
        <end position="339"/>
    </location>
</feature>
<evidence type="ECO:0000256" key="3">
    <source>
        <dbReference type="ARBA" id="ARBA00022692"/>
    </source>
</evidence>
<keyword evidence="6" id="KW-0325">Glycoprotein</keyword>
<feature type="transmembrane region" description="Helical" evidence="7">
    <location>
        <begin position="142"/>
        <end position="160"/>
    </location>
</feature>
<dbReference type="AlphaFoldDB" id="A0A9P5LC52"/>
<evidence type="ECO:0000256" key="2">
    <source>
        <dbReference type="ARBA" id="ARBA00022448"/>
    </source>
</evidence>
<evidence type="ECO:0000259" key="8">
    <source>
        <dbReference type="PROSITE" id="PS50850"/>
    </source>
</evidence>
<proteinExistence type="predicted"/>
<feature type="domain" description="Major facilitator superfamily (MFS) profile" evidence="8">
    <location>
        <begin position="46"/>
        <end position="470"/>
    </location>
</feature>
<evidence type="ECO:0000256" key="1">
    <source>
        <dbReference type="ARBA" id="ARBA00004141"/>
    </source>
</evidence>
<name>A0A9P5LC52_9HYPO</name>
<keyword evidence="5 7" id="KW-0472">Membrane</keyword>
<keyword evidence="4 7" id="KW-1133">Transmembrane helix</keyword>
<dbReference type="Pfam" id="PF07690">
    <property type="entry name" value="MFS_1"/>
    <property type="match status" value="1"/>
</dbReference>
<keyword evidence="10" id="KW-1185">Reference proteome</keyword>
<accession>A0A9P5LC52</accession>
<dbReference type="Proteomes" id="UP000722485">
    <property type="component" value="Unassembled WGS sequence"/>
</dbReference>
<protein>
    <recommendedName>
        <fullName evidence="8">Major facilitator superfamily (MFS) profile domain-containing protein</fullName>
    </recommendedName>
</protein>
<evidence type="ECO:0000313" key="9">
    <source>
        <dbReference type="EMBL" id="KAF7551472.1"/>
    </source>
</evidence>
<dbReference type="Gene3D" id="1.20.1250.20">
    <property type="entry name" value="MFS general substrate transporter like domains"/>
    <property type="match status" value="2"/>
</dbReference>
<feature type="transmembrane region" description="Helical" evidence="7">
    <location>
        <begin position="442"/>
        <end position="465"/>
    </location>
</feature>
<dbReference type="InterPro" id="IPR020846">
    <property type="entry name" value="MFS_dom"/>
</dbReference>
<feature type="transmembrane region" description="Helical" evidence="7">
    <location>
        <begin position="410"/>
        <end position="430"/>
    </location>
</feature>
<feature type="transmembrane region" description="Helical" evidence="7">
    <location>
        <begin position="172"/>
        <end position="194"/>
    </location>
</feature>
<feature type="transmembrane region" description="Helical" evidence="7">
    <location>
        <begin position="112"/>
        <end position="130"/>
    </location>
</feature>
<feature type="transmembrane region" description="Helical" evidence="7">
    <location>
        <begin position="345"/>
        <end position="367"/>
    </location>
</feature>
<dbReference type="EMBL" id="JAANBB010000077">
    <property type="protein sequence ID" value="KAF7551472.1"/>
    <property type="molecule type" value="Genomic_DNA"/>
</dbReference>
<dbReference type="PANTHER" id="PTHR43791">
    <property type="entry name" value="PERMEASE-RELATED"/>
    <property type="match status" value="1"/>
</dbReference>
<dbReference type="OrthoDB" id="2985014at2759"/>
<dbReference type="PROSITE" id="PS50850">
    <property type="entry name" value="MFS"/>
    <property type="match status" value="1"/>
</dbReference>
<keyword evidence="3 7" id="KW-0812">Transmembrane</keyword>
<evidence type="ECO:0000256" key="5">
    <source>
        <dbReference type="ARBA" id="ARBA00023136"/>
    </source>
</evidence>
<reference evidence="9" key="1">
    <citation type="submission" date="2020-03" db="EMBL/GenBank/DDBJ databases">
        <title>Draft Genome Sequence of Cylindrodendrum hubeiense.</title>
        <authorList>
            <person name="Buettner E."/>
            <person name="Kellner H."/>
        </authorList>
    </citation>
    <scope>NUCLEOTIDE SEQUENCE</scope>
    <source>
        <strain evidence="9">IHI 201604</strain>
    </source>
</reference>